<evidence type="ECO:0000256" key="2">
    <source>
        <dbReference type="ARBA" id="ARBA00022723"/>
    </source>
</evidence>
<dbReference type="InterPro" id="IPR006439">
    <property type="entry name" value="HAD-SF_hydro_IA"/>
</dbReference>
<protein>
    <submittedName>
        <fullName evidence="5">Hydrolase of the HAD superfamily</fullName>
    </submittedName>
</protein>
<comment type="caution">
    <text evidence="5">The sequence shown here is derived from an EMBL/GenBank/DDBJ whole genome shotgun (WGS) entry which is preliminary data.</text>
</comment>
<keyword evidence="3 5" id="KW-0378">Hydrolase</keyword>
<reference evidence="5" key="1">
    <citation type="submission" date="2023-07" db="EMBL/GenBank/DDBJ databases">
        <title>Sequencing the genomes of 1000 actinobacteria strains.</title>
        <authorList>
            <person name="Klenk H.-P."/>
        </authorList>
    </citation>
    <scope>NUCLEOTIDE SEQUENCE</scope>
    <source>
        <strain evidence="5">DSM 44707</strain>
    </source>
</reference>
<dbReference type="Proteomes" id="UP001183643">
    <property type="component" value="Unassembled WGS sequence"/>
</dbReference>
<dbReference type="SFLD" id="SFLDS00003">
    <property type="entry name" value="Haloacid_Dehalogenase"/>
    <property type="match status" value="1"/>
</dbReference>
<dbReference type="EMBL" id="JAVDYB010000001">
    <property type="protein sequence ID" value="MDR7279798.1"/>
    <property type="molecule type" value="Genomic_DNA"/>
</dbReference>
<dbReference type="InterPro" id="IPR023214">
    <property type="entry name" value="HAD_sf"/>
</dbReference>
<dbReference type="NCBIfam" id="TIGR01549">
    <property type="entry name" value="HAD-SF-IA-v1"/>
    <property type="match status" value="1"/>
</dbReference>
<dbReference type="SFLD" id="SFLDG01129">
    <property type="entry name" value="C1.5:_HAD__Beta-PGM__Phosphata"/>
    <property type="match status" value="1"/>
</dbReference>
<keyword evidence="2" id="KW-0479">Metal-binding</keyword>
<name>A0AAE3YWP8_9ACTN</name>
<dbReference type="NCBIfam" id="TIGR01509">
    <property type="entry name" value="HAD-SF-IA-v3"/>
    <property type="match status" value="1"/>
</dbReference>
<dbReference type="PANTHER" id="PTHR46470">
    <property type="entry name" value="N-ACYLNEURAMINATE-9-PHOSPHATASE"/>
    <property type="match status" value="1"/>
</dbReference>
<comment type="cofactor">
    <cofactor evidence="1">
        <name>Mg(2+)</name>
        <dbReference type="ChEBI" id="CHEBI:18420"/>
    </cofactor>
</comment>
<dbReference type="InterPro" id="IPR051400">
    <property type="entry name" value="HAD-like_hydrolase"/>
</dbReference>
<evidence type="ECO:0000256" key="4">
    <source>
        <dbReference type="ARBA" id="ARBA00022842"/>
    </source>
</evidence>
<organism evidence="5 6">
    <name type="scientific">Catenuloplanes atrovinosus</name>
    <dbReference type="NCBI Taxonomy" id="137266"/>
    <lineage>
        <taxon>Bacteria</taxon>
        <taxon>Bacillati</taxon>
        <taxon>Actinomycetota</taxon>
        <taxon>Actinomycetes</taxon>
        <taxon>Micromonosporales</taxon>
        <taxon>Micromonosporaceae</taxon>
        <taxon>Catenuloplanes</taxon>
    </lineage>
</organism>
<dbReference type="GO" id="GO:0044281">
    <property type="term" value="P:small molecule metabolic process"/>
    <property type="evidence" value="ECO:0007669"/>
    <property type="project" value="UniProtKB-ARBA"/>
</dbReference>
<gene>
    <name evidence="5" type="ORF">J2S41_006576</name>
</gene>
<sequence length="230" mass="25495">MQPTRILFDFFGTLVDYSSSRTAQGYPKTYATVRNWGVEVGYERMLAEWSATCLELDRICEAGHREYSMLEAAAHFLPKILGRRSTAAQGAEFVDAYLDEWNAGVTYPEGIGRFVRALAERYQLAVVTNTHWASLVPHHLVAMGLSDAFALVVTSVELGRRKPHPQIYATALAALGARPDETVFVGDTFEPDFLGPEAAGIRAYLIDPRAQAPIPADRRLTSVFDLSQKL</sequence>
<proteinExistence type="predicted"/>
<keyword evidence="4" id="KW-0460">Magnesium</keyword>
<dbReference type="GO" id="GO:0046872">
    <property type="term" value="F:metal ion binding"/>
    <property type="evidence" value="ECO:0007669"/>
    <property type="project" value="UniProtKB-KW"/>
</dbReference>
<accession>A0AAE3YWP8</accession>
<dbReference type="InterPro" id="IPR036412">
    <property type="entry name" value="HAD-like_sf"/>
</dbReference>
<dbReference type="AlphaFoldDB" id="A0AAE3YWP8"/>
<evidence type="ECO:0000313" key="5">
    <source>
        <dbReference type="EMBL" id="MDR7279798.1"/>
    </source>
</evidence>
<evidence type="ECO:0000313" key="6">
    <source>
        <dbReference type="Proteomes" id="UP001183643"/>
    </source>
</evidence>
<dbReference type="Gene3D" id="3.40.50.1000">
    <property type="entry name" value="HAD superfamily/HAD-like"/>
    <property type="match status" value="1"/>
</dbReference>
<evidence type="ECO:0000256" key="1">
    <source>
        <dbReference type="ARBA" id="ARBA00001946"/>
    </source>
</evidence>
<dbReference type="GO" id="GO:0016791">
    <property type="term" value="F:phosphatase activity"/>
    <property type="evidence" value="ECO:0007669"/>
    <property type="project" value="TreeGrafter"/>
</dbReference>
<dbReference type="RefSeq" id="WP_310373812.1">
    <property type="nucleotide sequence ID" value="NZ_JAVDYB010000001.1"/>
</dbReference>
<dbReference type="SUPFAM" id="SSF56784">
    <property type="entry name" value="HAD-like"/>
    <property type="match status" value="1"/>
</dbReference>
<keyword evidence="6" id="KW-1185">Reference proteome</keyword>
<dbReference type="PANTHER" id="PTHR46470:SF2">
    <property type="entry name" value="GLYCERALDEHYDE 3-PHOSPHATE PHOSPHATASE"/>
    <property type="match status" value="1"/>
</dbReference>
<evidence type="ECO:0000256" key="3">
    <source>
        <dbReference type="ARBA" id="ARBA00022801"/>
    </source>
</evidence>
<dbReference type="Pfam" id="PF00702">
    <property type="entry name" value="Hydrolase"/>
    <property type="match status" value="1"/>
</dbReference>